<organism evidence="1 2">
    <name type="scientific">Puccinia striiformis</name>
    <dbReference type="NCBI Taxonomy" id="27350"/>
    <lineage>
        <taxon>Eukaryota</taxon>
        <taxon>Fungi</taxon>
        <taxon>Dikarya</taxon>
        <taxon>Basidiomycota</taxon>
        <taxon>Pucciniomycotina</taxon>
        <taxon>Pucciniomycetes</taxon>
        <taxon>Pucciniales</taxon>
        <taxon>Pucciniaceae</taxon>
        <taxon>Puccinia</taxon>
    </lineage>
</organism>
<evidence type="ECO:0000313" key="2">
    <source>
        <dbReference type="Proteomes" id="UP000239156"/>
    </source>
</evidence>
<dbReference type="Gene3D" id="1.10.10.60">
    <property type="entry name" value="Homeodomain-like"/>
    <property type="match status" value="1"/>
</dbReference>
<dbReference type="VEuPathDB" id="FungiDB:PSTT_16025"/>
<dbReference type="EMBL" id="PKSL01000327">
    <property type="protein sequence ID" value="POV95775.1"/>
    <property type="molecule type" value="Genomic_DNA"/>
</dbReference>
<reference evidence="1" key="1">
    <citation type="submission" date="2017-12" db="EMBL/GenBank/DDBJ databases">
        <title>Gene loss provides genomic basis for host adaptation in cereal stripe rust fungi.</title>
        <authorList>
            <person name="Xia C."/>
        </authorList>
    </citation>
    <scope>NUCLEOTIDE SEQUENCE [LARGE SCALE GENOMIC DNA]</scope>
    <source>
        <strain evidence="1">93-210</strain>
    </source>
</reference>
<dbReference type="GO" id="GO:0043565">
    <property type="term" value="F:sequence-specific DNA binding"/>
    <property type="evidence" value="ECO:0007669"/>
    <property type="project" value="InterPro"/>
</dbReference>
<accession>A0A2S4UEM7</accession>
<proteinExistence type="predicted"/>
<protein>
    <submittedName>
        <fullName evidence="1">Uncharacterized protein</fullName>
    </submittedName>
</protein>
<feature type="non-terminal residue" evidence="1">
    <location>
        <position position="114"/>
    </location>
</feature>
<name>A0A2S4UEM7_9BASI</name>
<dbReference type="InterPro" id="IPR010921">
    <property type="entry name" value="Trp_repressor/repl_initiator"/>
</dbReference>
<dbReference type="SUPFAM" id="SSF48295">
    <property type="entry name" value="TrpR-like"/>
    <property type="match status" value="1"/>
</dbReference>
<keyword evidence="2" id="KW-1185">Reference proteome</keyword>
<dbReference type="Proteomes" id="UP000239156">
    <property type="component" value="Unassembled WGS sequence"/>
</dbReference>
<gene>
    <name evidence="1" type="ORF">PSTT_16025</name>
</gene>
<comment type="caution">
    <text evidence="1">The sequence shown here is derived from an EMBL/GenBank/DDBJ whole genome shotgun (WGS) entry which is preliminary data.</text>
</comment>
<dbReference type="AlphaFoldDB" id="A0A2S4UEM7"/>
<evidence type="ECO:0000313" key="1">
    <source>
        <dbReference type="EMBL" id="POV95775.1"/>
    </source>
</evidence>
<feature type="non-terminal residue" evidence="1">
    <location>
        <position position="1"/>
    </location>
</feature>
<sequence length="114" mass="13081">ISKSSKKRKTSAQKEAHTLDFKLEVIKWHKDNKSTQLKTAQKFGINQTSLSRWLKDKAMMQNRVTYNGGTLEAMHLARADWQSVTQSTIANCWRHIVILQSPNNMVINNIQLAT</sequence>